<evidence type="ECO:0000256" key="1">
    <source>
        <dbReference type="SAM" id="SignalP"/>
    </source>
</evidence>
<dbReference type="Proteomes" id="UP001153620">
    <property type="component" value="Chromosome 2"/>
</dbReference>
<keyword evidence="4" id="KW-1185">Reference proteome</keyword>
<dbReference type="InterPro" id="IPR016187">
    <property type="entry name" value="CTDL_fold"/>
</dbReference>
<dbReference type="Gene3D" id="3.10.100.10">
    <property type="entry name" value="Mannose-Binding Protein A, subunit A"/>
    <property type="match status" value="1"/>
</dbReference>
<protein>
    <recommendedName>
        <fullName evidence="2">C-type lectin domain-containing protein</fullName>
    </recommendedName>
</protein>
<evidence type="ECO:0000259" key="2">
    <source>
        <dbReference type="PROSITE" id="PS50041"/>
    </source>
</evidence>
<dbReference type="PROSITE" id="PS50041">
    <property type="entry name" value="C_TYPE_LECTIN_2"/>
    <property type="match status" value="1"/>
</dbReference>
<gene>
    <name evidence="3" type="ORF">CHIRRI_LOCUS8129</name>
</gene>
<reference evidence="3" key="1">
    <citation type="submission" date="2022-01" db="EMBL/GenBank/DDBJ databases">
        <authorList>
            <person name="King R."/>
        </authorList>
    </citation>
    <scope>NUCLEOTIDE SEQUENCE</scope>
</reference>
<organism evidence="3 4">
    <name type="scientific">Chironomus riparius</name>
    <dbReference type="NCBI Taxonomy" id="315576"/>
    <lineage>
        <taxon>Eukaryota</taxon>
        <taxon>Metazoa</taxon>
        <taxon>Ecdysozoa</taxon>
        <taxon>Arthropoda</taxon>
        <taxon>Hexapoda</taxon>
        <taxon>Insecta</taxon>
        <taxon>Pterygota</taxon>
        <taxon>Neoptera</taxon>
        <taxon>Endopterygota</taxon>
        <taxon>Diptera</taxon>
        <taxon>Nematocera</taxon>
        <taxon>Chironomoidea</taxon>
        <taxon>Chironomidae</taxon>
        <taxon>Chironominae</taxon>
        <taxon>Chironomus</taxon>
    </lineage>
</organism>
<feature type="domain" description="C-type lectin" evidence="2">
    <location>
        <begin position="54"/>
        <end position="180"/>
    </location>
</feature>
<dbReference type="InterPro" id="IPR016186">
    <property type="entry name" value="C-type_lectin-like/link_sf"/>
</dbReference>
<reference evidence="3" key="2">
    <citation type="submission" date="2022-10" db="EMBL/GenBank/DDBJ databases">
        <authorList>
            <consortium name="ENA_rothamsted_submissions"/>
            <consortium name="culmorum"/>
            <person name="King R."/>
        </authorList>
    </citation>
    <scope>NUCLEOTIDE SEQUENCE</scope>
</reference>
<feature type="signal peptide" evidence="1">
    <location>
        <begin position="1"/>
        <end position="17"/>
    </location>
</feature>
<keyword evidence="1" id="KW-0732">Signal</keyword>
<name>A0A9N9WTE8_9DIPT</name>
<dbReference type="Pfam" id="PF00059">
    <property type="entry name" value="Lectin_C"/>
    <property type="match status" value="1"/>
</dbReference>
<dbReference type="SUPFAM" id="SSF56436">
    <property type="entry name" value="C-type lectin-like"/>
    <property type="match status" value="1"/>
</dbReference>
<evidence type="ECO:0000313" key="3">
    <source>
        <dbReference type="EMBL" id="CAG9805255.1"/>
    </source>
</evidence>
<dbReference type="InterPro" id="IPR001304">
    <property type="entry name" value="C-type_lectin-like"/>
</dbReference>
<accession>A0A9N9WTE8</accession>
<feature type="chain" id="PRO_5040504169" description="C-type lectin domain-containing protein" evidence="1">
    <location>
        <begin position="18"/>
        <end position="187"/>
    </location>
</feature>
<dbReference type="AlphaFoldDB" id="A0A9N9WTE8"/>
<dbReference type="CDD" id="cd00037">
    <property type="entry name" value="CLECT"/>
    <property type="match status" value="1"/>
</dbReference>
<evidence type="ECO:0000313" key="4">
    <source>
        <dbReference type="Proteomes" id="UP001153620"/>
    </source>
</evidence>
<sequence length="187" mass="21581">MLKAILIFSIYNFLVYSIPWSKSADSGVINDVVFYKLGTYRGFTDEGSEYQKSYFFTRYSLGTWSDARSFCSSYDLEFITLETLDEARAFLTMADNNSFLRSRSTYWIYIDAVTHTIKSRTDWYWTNSGKKISYAMPWRPAAPNNDYNDECCLSFGKGSLNENFGFDDVMCNSGTPFACQRIELLIP</sequence>
<dbReference type="EMBL" id="OU895878">
    <property type="protein sequence ID" value="CAG9805255.1"/>
    <property type="molecule type" value="Genomic_DNA"/>
</dbReference>
<proteinExistence type="predicted"/>